<sequence length="174" mass="18336">MPRIATGLSILMLALLPAEQAFAAGSGRGPGPGSSGAAVHSSPAGGAWRGASLGGHRLSSQRLARPNHQGGRRFWGGSSGFYPFDAGGERTILREVSGGEEERPLDRDSFEHMPVRMGIAASPVGRPVIYRIEGSKARPIVRVLRVGIDDRRAGLRHLATAEGGNAEILTLKPR</sequence>
<proteinExistence type="predicted"/>
<keyword evidence="2" id="KW-0732">Signal</keyword>
<gene>
    <name evidence="3" type="ORF">DWE98_02885</name>
</gene>
<dbReference type="EMBL" id="QQTP01000001">
    <property type="protein sequence ID" value="RDJ29506.1"/>
    <property type="molecule type" value="Genomic_DNA"/>
</dbReference>
<protein>
    <submittedName>
        <fullName evidence="3">Uncharacterized protein</fullName>
    </submittedName>
</protein>
<feature type="chain" id="PRO_5030068591" evidence="2">
    <location>
        <begin position="24"/>
        <end position="174"/>
    </location>
</feature>
<organism evidence="3 4">
    <name type="scientific">Bosea caraganae</name>
    <dbReference type="NCBI Taxonomy" id="2763117"/>
    <lineage>
        <taxon>Bacteria</taxon>
        <taxon>Pseudomonadati</taxon>
        <taxon>Pseudomonadota</taxon>
        <taxon>Alphaproteobacteria</taxon>
        <taxon>Hyphomicrobiales</taxon>
        <taxon>Boseaceae</taxon>
        <taxon>Bosea</taxon>
    </lineage>
</organism>
<feature type="signal peptide" evidence="2">
    <location>
        <begin position="1"/>
        <end position="23"/>
    </location>
</feature>
<evidence type="ECO:0000313" key="4">
    <source>
        <dbReference type="Proteomes" id="UP000255207"/>
    </source>
</evidence>
<feature type="compositionally biased region" description="Low complexity" evidence="1">
    <location>
        <begin position="35"/>
        <end position="46"/>
    </location>
</feature>
<evidence type="ECO:0000256" key="2">
    <source>
        <dbReference type="SAM" id="SignalP"/>
    </source>
</evidence>
<accession>A0A370LC12</accession>
<evidence type="ECO:0000256" key="1">
    <source>
        <dbReference type="SAM" id="MobiDB-lite"/>
    </source>
</evidence>
<evidence type="ECO:0000313" key="3">
    <source>
        <dbReference type="EMBL" id="RDJ29506.1"/>
    </source>
</evidence>
<dbReference type="RefSeq" id="WP_114827625.1">
    <property type="nucleotide sequence ID" value="NZ_QQTO01000019.1"/>
</dbReference>
<dbReference type="Proteomes" id="UP000255207">
    <property type="component" value="Unassembled WGS sequence"/>
</dbReference>
<name>A0A370LC12_9HYPH</name>
<feature type="region of interest" description="Disordered" evidence="1">
    <location>
        <begin position="26"/>
        <end position="51"/>
    </location>
</feature>
<dbReference type="OrthoDB" id="8162018at2"/>
<dbReference type="AlphaFoldDB" id="A0A370LC12"/>
<keyword evidence="4" id="KW-1185">Reference proteome</keyword>
<comment type="caution">
    <text evidence="3">The sequence shown here is derived from an EMBL/GenBank/DDBJ whole genome shotgun (WGS) entry which is preliminary data.</text>
</comment>
<reference evidence="4" key="1">
    <citation type="submission" date="2018-07" db="EMBL/GenBank/DDBJ databases">
        <authorList>
            <person name="Safronova V.I."/>
            <person name="Chirak E.R."/>
            <person name="Sazanova A.L."/>
        </authorList>
    </citation>
    <scope>NUCLEOTIDE SEQUENCE [LARGE SCALE GENOMIC DNA]</scope>
    <source>
        <strain evidence="4">RCAM04685</strain>
    </source>
</reference>